<proteinExistence type="predicted"/>
<protein>
    <submittedName>
        <fullName evidence="1">Uncharacterized protein</fullName>
    </submittedName>
</protein>
<comment type="caution">
    <text evidence="1">The sequence shown here is derived from an EMBL/GenBank/DDBJ whole genome shotgun (WGS) entry which is preliminary data.</text>
</comment>
<accession>A0A645HUI5</accession>
<dbReference type="AlphaFoldDB" id="A0A645HUI5"/>
<sequence>MVHTCQRFDNRSYLLFQIAFGNIDGRKFPPLGTFLSLRRVQIVLAFQIFSNGFTPLMFLEAVDFLSLTIHPERYDMQVFPPNIFMFENKIRLIAVAQFFHVFTPNVRQLVVR</sequence>
<organism evidence="1">
    <name type="scientific">bioreactor metagenome</name>
    <dbReference type="NCBI Taxonomy" id="1076179"/>
    <lineage>
        <taxon>unclassified sequences</taxon>
        <taxon>metagenomes</taxon>
        <taxon>ecological metagenomes</taxon>
    </lineage>
</organism>
<reference evidence="1" key="1">
    <citation type="submission" date="2019-08" db="EMBL/GenBank/DDBJ databases">
        <authorList>
            <person name="Kucharzyk K."/>
            <person name="Murdoch R.W."/>
            <person name="Higgins S."/>
            <person name="Loffler F."/>
        </authorList>
    </citation>
    <scope>NUCLEOTIDE SEQUENCE</scope>
</reference>
<dbReference type="EMBL" id="VSSQ01100598">
    <property type="protein sequence ID" value="MPN42688.1"/>
    <property type="molecule type" value="Genomic_DNA"/>
</dbReference>
<gene>
    <name evidence="1" type="ORF">SDC9_190245</name>
</gene>
<evidence type="ECO:0000313" key="1">
    <source>
        <dbReference type="EMBL" id="MPN42688.1"/>
    </source>
</evidence>
<name>A0A645HUI5_9ZZZZ</name>